<evidence type="ECO:0000256" key="5">
    <source>
        <dbReference type="ARBA" id="ARBA00022614"/>
    </source>
</evidence>
<proteinExistence type="predicted"/>
<name>W9QUS0_9ROSA</name>
<dbReference type="Pfam" id="PF11721">
    <property type="entry name" value="Malectin"/>
    <property type="match status" value="1"/>
</dbReference>
<evidence type="ECO:0000256" key="19">
    <source>
        <dbReference type="SAM" id="MobiDB-lite"/>
    </source>
</evidence>
<keyword evidence="11 22" id="KW-0418">Kinase</keyword>
<dbReference type="Proteomes" id="UP000030645">
    <property type="component" value="Unassembled WGS sequence"/>
</dbReference>
<dbReference type="GO" id="GO:0004674">
    <property type="term" value="F:protein serine/threonine kinase activity"/>
    <property type="evidence" value="ECO:0007669"/>
    <property type="project" value="UniProtKB-KW"/>
</dbReference>
<evidence type="ECO:0000256" key="20">
    <source>
        <dbReference type="SAM" id="Phobius"/>
    </source>
</evidence>
<evidence type="ECO:0000256" key="8">
    <source>
        <dbReference type="ARBA" id="ARBA00022729"/>
    </source>
</evidence>
<dbReference type="InterPro" id="IPR001611">
    <property type="entry name" value="Leu-rich_rpt"/>
</dbReference>
<evidence type="ECO:0000256" key="9">
    <source>
        <dbReference type="ARBA" id="ARBA00022737"/>
    </source>
</evidence>
<dbReference type="Gene3D" id="3.80.10.10">
    <property type="entry name" value="Ribonuclease Inhibitor"/>
    <property type="match status" value="1"/>
</dbReference>
<feature type="compositionally biased region" description="Low complexity" evidence="19">
    <location>
        <begin position="882"/>
        <end position="891"/>
    </location>
</feature>
<evidence type="ECO:0000256" key="4">
    <source>
        <dbReference type="ARBA" id="ARBA00022553"/>
    </source>
</evidence>
<evidence type="ECO:0000256" key="7">
    <source>
        <dbReference type="ARBA" id="ARBA00022692"/>
    </source>
</evidence>
<comment type="catalytic activity">
    <reaction evidence="18">
        <text>L-seryl-[protein] + ATP = O-phospho-L-seryl-[protein] + ADP + H(+)</text>
        <dbReference type="Rhea" id="RHEA:17989"/>
        <dbReference type="Rhea" id="RHEA-COMP:9863"/>
        <dbReference type="Rhea" id="RHEA-COMP:11604"/>
        <dbReference type="ChEBI" id="CHEBI:15378"/>
        <dbReference type="ChEBI" id="CHEBI:29999"/>
        <dbReference type="ChEBI" id="CHEBI:30616"/>
        <dbReference type="ChEBI" id="CHEBI:83421"/>
        <dbReference type="ChEBI" id="CHEBI:456216"/>
        <dbReference type="EC" id="2.7.11.1"/>
    </reaction>
</comment>
<evidence type="ECO:0000256" key="14">
    <source>
        <dbReference type="ARBA" id="ARBA00023136"/>
    </source>
</evidence>
<keyword evidence="5" id="KW-0433">Leucine-rich repeat</keyword>
<keyword evidence="4" id="KW-0597">Phosphoprotein</keyword>
<keyword evidence="23" id="KW-1185">Reference proteome</keyword>
<keyword evidence="10" id="KW-0547">Nucleotide-binding</keyword>
<keyword evidence="7 20" id="KW-0812">Transmembrane</keyword>
<dbReference type="InterPro" id="IPR032675">
    <property type="entry name" value="LRR_dom_sf"/>
</dbReference>
<dbReference type="GO" id="GO:0005524">
    <property type="term" value="F:ATP binding"/>
    <property type="evidence" value="ECO:0007669"/>
    <property type="project" value="UniProtKB-KW"/>
</dbReference>
<dbReference type="FunFam" id="1.10.510.10:FF:001023">
    <property type="entry name" value="Os07g0541700 protein"/>
    <property type="match status" value="1"/>
</dbReference>
<keyword evidence="3" id="KW-0723">Serine/threonine-protein kinase</keyword>
<keyword evidence="8" id="KW-0732">Signal</keyword>
<evidence type="ECO:0000256" key="17">
    <source>
        <dbReference type="ARBA" id="ARBA00047899"/>
    </source>
</evidence>
<dbReference type="InterPro" id="IPR003591">
    <property type="entry name" value="Leu-rich_rpt_typical-subtyp"/>
</dbReference>
<evidence type="ECO:0000256" key="1">
    <source>
        <dbReference type="ARBA" id="ARBA00004479"/>
    </source>
</evidence>
<accession>W9QUS0</accession>
<dbReference type="Pfam" id="PF00560">
    <property type="entry name" value="LRR_1"/>
    <property type="match status" value="1"/>
</dbReference>
<keyword evidence="12" id="KW-0067">ATP-binding</keyword>
<evidence type="ECO:0000256" key="18">
    <source>
        <dbReference type="ARBA" id="ARBA00048679"/>
    </source>
</evidence>
<dbReference type="PANTHER" id="PTHR48006:SF48">
    <property type="entry name" value="PROTEIN KINASE DOMAIN-CONTAINING PROTEIN"/>
    <property type="match status" value="1"/>
</dbReference>
<gene>
    <name evidence="22" type="ORF">L484_013674</name>
</gene>
<feature type="region of interest" description="Disordered" evidence="19">
    <location>
        <begin position="859"/>
        <end position="899"/>
    </location>
</feature>
<dbReference type="SUPFAM" id="SSF56112">
    <property type="entry name" value="Protein kinase-like (PK-like)"/>
    <property type="match status" value="1"/>
</dbReference>
<comment type="catalytic activity">
    <reaction evidence="17">
        <text>L-threonyl-[protein] + ATP = O-phospho-L-threonyl-[protein] + ADP + H(+)</text>
        <dbReference type="Rhea" id="RHEA:46608"/>
        <dbReference type="Rhea" id="RHEA-COMP:11060"/>
        <dbReference type="Rhea" id="RHEA-COMP:11605"/>
        <dbReference type="ChEBI" id="CHEBI:15378"/>
        <dbReference type="ChEBI" id="CHEBI:30013"/>
        <dbReference type="ChEBI" id="CHEBI:30616"/>
        <dbReference type="ChEBI" id="CHEBI:61977"/>
        <dbReference type="ChEBI" id="CHEBI:456216"/>
        <dbReference type="EC" id="2.7.11.1"/>
    </reaction>
</comment>
<keyword evidence="16" id="KW-0325">Glycoprotein</keyword>
<evidence type="ECO:0000256" key="2">
    <source>
        <dbReference type="ARBA" id="ARBA00012513"/>
    </source>
</evidence>
<evidence type="ECO:0000256" key="13">
    <source>
        <dbReference type="ARBA" id="ARBA00022989"/>
    </source>
</evidence>
<evidence type="ECO:0000256" key="10">
    <source>
        <dbReference type="ARBA" id="ARBA00022741"/>
    </source>
</evidence>
<keyword evidence="6" id="KW-0808">Transferase</keyword>
<evidence type="ECO:0000256" key="11">
    <source>
        <dbReference type="ARBA" id="ARBA00022777"/>
    </source>
</evidence>
<dbReference type="InterPro" id="IPR021720">
    <property type="entry name" value="Malectin_dom"/>
</dbReference>
<feature type="transmembrane region" description="Helical" evidence="20">
    <location>
        <begin position="496"/>
        <end position="523"/>
    </location>
</feature>
<organism evidence="22 23">
    <name type="scientific">Morus notabilis</name>
    <dbReference type="NCBI Taxonomy" id="981085"/>
    <lineage>
        <taxon>Eukaryota</taxon>
        <taxon>Viridiplantae</taxon>
        <taxon>Streptophyta</taxon>
        <taxon>Embryophyta</taxon>
        <taxon>Tracheophyta</taxon>
        <taxon>Spermatophyta</taxon>
        <taxon>Magnoliopsida</taxon>
        <taxon>eudicotyledons</taxon>
        <taxon>Gunneridae</taxon>
        <taxon>Pentapetalae</taxon>
        <taxon>rosids</taxon>
        <taxon>fabids</taxon>
        <taxon>Rosales</taxon>
        <taxon>Moraceae</taxon>
        <taxon>Moreae</taxon>
        <taxon>Morus</taxon>
    </lineage>
</organism>
<keyword evidence="13 20" id="KW-1133">Transmembrane helix</keyword>
<dbReference type="STRING" id="981085.W9QUS0"/>
<dbReference type="SUPFAM" id="SSF52058">
    <property type="entry name" value="L domain-like"/>
    <property type="match status" value="1"/>
</dbReference>
<evidence type="ECO:0000256" key="16">
    <source>
        <dbReference type="ARBA" id="ARBA00023180"/>
    </source>
</evidence>
<reference evidence="23" key="1">
    <citation type="submission" date="2013-01" db="EMBL/GenBank/DDBJ databases">
        <title>Draft Genome Sequence of a Mulberry Tree, Morus notabilis C.K. Schneid.</title>
        <authorList>
            <person name="He N."/>
            <person name="Zhao S."/>
        </authorList>
    </citation>
    <scope>NUCLEOTIDE SEQUENCE</scope>
</reference>
<dbReference type="InterPro" id="IPR011009">
    <property type="entry name" value="Kinase-like_dom_sf"/>
</dbReference>
<dbReference type="EMBL" id="KE343797">
    <property type="protein sequence ID" value="EXB41597.1"/>
    <property type="molecule type" value="Genomic_DNA"/>
</dbReference>
<keyword evidence="15 22" id="KW-0675">Receptor</keyword>
<feature type="domain" description="Protein kinase" evidence="21">
    <location>
        <begin position="570"/>
        <end position="853"/>
    </location>
</feature>
<dbReference type="PANTHER" id="PTHR48006">
    <property type="entry name" value="LEUCINE-RICH REPEAT-CONTAINING PROTEIN DDB_G0281931-RELATED"/>
    <property type="match status" value="1"/>
</dbReference>
<dbReference type="Gene3D" id="1.10.510.10">
    <property type="entry name" value="Transferase(Phosphotransferase) domain 1"/>
    <property type="match status" value="1"/>
</dbReference>
<evidence type="ECO:0000313" key="23">
    <source>
        <dbReference type="Proteomes" id="UP000030645"/>
    </source>
</evidence>
<dbReference type="EC" id="2.7.11.1" evidence="2"/>
<keyword evidence="9" id="KW-0677">Repeat</keyword>
<evidence type="ECO:0000256" key="15">
    <source>
        <dbReference type="ARBA" id="ARBA00023170"/>
    </source>
</evidence>
<protein>
    <recommendedName>
        <fullName evidence="2">non-specific serine/threonine protein kinase</fullName>
        <ecNumber evidence="2">2.7.11.1</ecNumber>
    </recommendedName>
</protein>
<dbReference type="InterPro" id="IPR051824">
    <property type="entry name" value="LRR_Rcpt-Like_S/T_Kinase"/>
</dbReference>
<dbReference type="PROSITE" id="PS50011">
    <property type="entry name" value="PROTEIN_KINASE_DOM"/>
    <property type="match status" value="1"/>
</dbReference>
<evidence type="ECO:0000313" key="22">
    <source>
        <dbReference type="EMBL" id="EXB41597.1"/>
    </source>
</evidence>
<dbReference type="PRINTS" id="PR00019">
    <property type="entry name" value="LEURICHRPT"/>
</dbReference>
<sequence>MSELSLQRLFRYNLIIYLNLQILWIRGAYMDRELPANEAINYFLFARVLSTMGLSGTIDAAIADLQNLRTLILSNNKLQGPIPASLGNLFYLNTLDLSNNQLTGTIPDSIGNLRNLQWLFLNFNMLSGSIPEELGYLYKLQRLNLAENSLTGSLPDTLGNLRNLISFVVSGNEFSGSLPLYVKSWTRIETLAFQGNNFQGRLPEGYFTLSNLQELFVSDLNTSPFELPPTSEFTKIYSLVLRSCSIIGSIPKYIGELSSLKYLDLSFNSLTSGIPETMRSNLIYMLQPDQMRKAYNPGRPKFYSLFINSGGGQTNFNGKRYDADNETSQNFYNWACSFSGDFYEVTVNSSDYTKRVPCKISNSDTSLYEEARLSPVSLTYHGFSLRKGRYNVTLHFAEIVYTDDSDYNGLKKRRFDVYIQGKRELKDLNIREKAGAPNIAVTMNFTTDVNDSLLTIHLFWAGKGSFANAPAFNGPLISAISVNPLFDVSSEKLSPWYIALISVASLVIALLLVLAFAWSMGWLEDKELREPIKIGQEIPEKDMKSKPKGEDNDIKVPLKVLINATGKFSDAEDYKLGSGNLGTVYKAEVKDRKITVAVKRLFAHHKGKISDSIKQDIIFLESLEHENLIKLWDIHVGKRQQLLVYEYMEKKSLESVLFDPDILELSWKTRQDICLGIAKGLAFLHTHPRFQIVHGNIKTSNILLDGDFKPKLSDFGLAKVYTDEDQPIILKKEAPNGYLAHEYLQASNPTKETDIFSFGVVLLEIVCGLKNKVAIPGKESRYLLNEAHACTKFGNKRGLEKLIDVRLENNMNADEINQAVDVLNLAVMCTDISPSCRPNVSRILSVLTGKETIDQIRQSMDAQNKKDTEVADKTDVSKSKETTSSSSTSTDIIEYDQTK</sequence>
<dbReference type="Pfam" id="PF23598">
    <property type="entry name" value="LRR_14"/>
    <property type="match status" value="1"/>
</dbReference>
<dbReference type="SMART" id="SM00369">
    <property type="entry name" value="LRR_TYP"/>
    <property type="match status" value="4"/>
</dbReference>
<dbReference type="InterPro" id="IPR000719">
    <property type="entry name" value="Prot_kinase_dom"/>
</dbReference>
<evidence type="ECO:0000256" key="3">
    <source>
        <dbReference type="ARBA" id="ARBA00022527"/>
    </source>
</evidence>
<dbReference type="FunFam" id="3.80.10.10:FF:000383">
    <property type="entry name" value="Leucine-rich repeat receptor protein kinase EMS1"/>
    <property type="match status" value="2"/>
</dbReference>
<dbReference type="InterPro" id="IPR055414">
    <property type="entry name" value="LRR_R13L4/SHOC2-like"/>
</dbReference>
<evidence type="ECO:0000259" key="21">
    <source>
        <dbReference type="PROSITE" id="PS50011"/>
    </source>
</evidence>
<dbReference type="Gene3D" id="2.60.120.430">
    <property type="entry name" value="Galactose-binding lectin"/>
    <property type="match status" value="1"/>
</dbReference>
<dbReference type="AlphaFoldDB" id="W9QUS0"/>
<keyword evidence="14 20" id="KW-0472">Membrane</keyword>
<evidence type="ECO:0000256" key="6">
    <source>
        <dbReference type="ARBA" id="ARBA00022679"/>
    </source>
</evidence>
<comment type="subcellular location">
    <subcellularLocation>
        <location evidence="1">Membrane</location>
        <topology evidence="1">Single-pass type I membrane protein</topology>
    </subcellularLocation>
</comment>
<dbReference type="Gene3D" id="3.30.200.20">
    <property type="entry name" value="Phosphorylase Kinase, domain 1"/>
    <property type="match status" value="1"/>
</dbReference>
<dbReference type="GO" id="GO:0016020">
    <property type="term" value="C:membrane"/>
    <property type="evidence" value="ECO:0007669"/>
    <property type="project" value="UniProtKB-SubCell"/>
</dbReference>
<dbReference type="Pfam" id="PF00069">
    <property type="entry name" value="Pkinase"/>
    <property type="match status" value="1"/>
</dbReference>
<evidence type="ECO:0000256" key="12">
    <source>
        <dbReference type="ARBA" id="ARBA00022840"/>
    </source>
</evidence>
<feature type="compositionally biased region" description="Basic and acidic residues" evidence="19">
    <location>
        <begin position="863"/>
        <end position="881"/>
    </location>
</feature>